<feature type="compositionally biased region" description="Polar residues" evidence="1">
    <location>
        <begin position="158"/>
        <end position="167"/>
    </location>
</feature>
<feature type="compositionally biased region" description="Low complexity" evidence="1">
    <location>
        <begin position="178"/>
        <end position="193"/>
    </location>
</feature>
<evidence type="ECO:0000313" key="2">
    <source>
        <dbReference type="EMBL" id="ORY15304.1"/>
    </source>
</evidence>
<accession>A0A1Y1ZYL5</accession>
<comment type="caution">
    <text evidence="2">The sequence shown here is derived from an EMBL/GenBank/DDBJ whole genome shotgun (WGS) entry which is preliminary data.</text>
</comment>
<proteinExistence type="predicted"/>
<feature type="compositionally biased region" description="Low complexity" evidence="1">
    <location>
        <begin position="1"/>
        <end position="18"/>
    </location>
</feature>
<dbReference type="AlphaFoldDB" id="A0A1Y1ZYL5"/>
<feature type="compositionally biased region" description="Low complexity" evidence="1">
    <location>
        <begin position="37"/>
        <end position="58"/>
    </location>
</feature>
<evidence type="ECO:0000256" key="1">
    <source>
        <dbReference type="SAM" id="MobiDB-lite"/>
    </source>
</evidence>
<feature type="compositionally biased region" description="Pro residues" evidence="1">
    <location>
        <begin position="101"/>
        <end position="115"/>
    </location>
</feature>
<feature type="compositionally biased region" description="Low complexity" evidence="1">
    <location>
        <begin position="128"/>
        <end position="141"/>
    </location>
</feature>
<name>A0A1Y1ZYL5_9PLEO</name>
<dbReference type="OrthoDB" id="1045822at2759"/>
<dbReference type="PANTHER" id="PTHR15907">
    <property type="entry name" value="DUF614 FAMILY PROTEIN-RELATED"/>
    <property type="match status" value="1"/>
</dbReference>
<dbReference type="Pfam" id="PF04749">
    <property type="entry name" value="PLAC8"/>
    <property type="match status" value="1"/>
</dbReference>
<sequence>MDRGQYSQQQQRLQPQHGEPQHQRFSWQPPPPEEETAVQPQQQQRQPQRQQPQYQEPQQHQHRQQQRPQINTDVNPHTRAFSYAQTPIEHQPIYTTASNAPPLPQPQSPSSPVDPRPQSIYNPHNRPHAQPQPHQTHPAYASYHNESASYPDEKAPLSPTSPYTSAPPQYPAITSPISPVAQPQPVVHSQQQSRHARQRSNLSPINTNVAQHTIPPIPAQPPSYASATSPLPTKAPITPISGSAIKKEPMSPINARGSVVPEPYSPHGFSSNAAGGSNAIFSPNAATGPNGFDFALHQPGQIAHPNMEAEGKGSSHEWKHSLCECSSDISTCFTGLFCPCILYGRTSYRLSQKSDKKDPTDMLGYKATNGHCMLMGVACGLQWLFPMVHRTKLRHMYKLSGSCGSDFVKSCCCCCCVAIQNEREVRDREESKRQWAGPASTEMYRAPERMVYSPQR</sequence>
<reference evidence="2 3" key="1">
    <citation type="submission" date="2016-07" db="EMBL/GenBank/DDBJ databases">
        <title>Pervasive Adenine N6-methylation of Active Genes in Fungi.</title>
        <authorList>
            <consortium name="DOE Joint Genome Institute"/>
            <person name="Mondo S.J."/>
            <person name="Dannebaum R.O."/>
            <person name="Kuo R.C."/>
            <person name="Labutti K."/>
            <person name="Haridas S."/>
            <person name="Kuo A."/>
            <person name="Salamov A."/>
            <person name="Ahrendt S.R."/>
            <person name="Lipzen A."/>
            <person name="Sullivan W."/>
            <person name="Andreopoulos W.B."/>
            <person name="Clum A."/>
            <person name="Lindquist E."/>
            <person name="Daum C."/>
            <person name="Ramamoorthy G.K."/>
            <person name="Gryganskyi A."/>
            <person name="Culley D."/>
            <person name="Magnuson J.K."/>
            <person name="James T.Y."/>
            <person name="O'Malley M.A."/>
            <person name="Stajich J.E."/>
            <person name="Spatafora J.W."/>
            <person name="Visel A."/>
            <person name="Grigoriev I.V."/>
        </authorList>
    </citation>
    <scope>NUCLEOTIDE SEQUENCE [LARGE SCALE GENOMIC DNA]</scope>
    <source>
        <strain evidence="2 3">CBS 115471</strain>
    </source>
</reference>
<keyword evidence="3" id="KW-1185">Reference proteome</keyword>
<dbReference type="NCBIfam" id="TIGR01571">
    <property type="entry name" value="A_thal_Cys_rich"/>
    <property type="match status" value="1"/>
</dbReference>
<dbReference type="STRING" id="1231657.A0A1Y1ZYL5"/>
<evidence type="ECO:0000313" key="3">
    <source>
        <dbReference type="Proteomes" id="UP000193144"/>
    </source>
</evidence>
<gene>
    <name evidence="2" type="ORF">BCR34DRAFT_559009</name>
</gene>
<dbReference type="Proteomes" id="UP000193144">
    <property type="component" value="Unassembled WGS sequence"/>
</dbReference>
<dbReference type="EMBL" id="MCFA01000026">
    <property type="protein sequence ID" value="ORY15304.1"/>
    <property type="molecule type" value="Genomic_DNA"/>
</dbReference>
<dbReference type="InterPro" id="IPR006461">
    <property type="entry name" value="PLAC_motif_containing"/>
</dbReference>
<feature type="region of interest" description="Disordered" evidence="1">
    <location>
        <begin position="1"/>
        <end position="200"/>
    </location>
</feature>
<protein>
    <submittedName>
        <fullName evidence="2">PLAC8 family-domain-containing protein</fullName>
    </submittedName>
</protein>
<organism evidence="2 3">
    <name type="scientific">Clohesyomyces aquaticus</name>
    <dbReference type="NCBI Taxonomy" id="1231657"/>
    <lineage>
        <taxon>Eukaryota</taxon>
        <taxon>Fungi</taxon>
        <taxon>Dikarya</taxon>
        <taxon>Ascomycota</taxon>
        <taxon>Pezizomycotina</taxon>
        <taxon>Dothideomycetes</taxon>
        <taxon>Pleosporomycetidae</taxon>
        <taxon>Pleosporales</taxon>
        <taxon>Lindgomycetaceae</taxon>
        <taxon>Clohesyomyces</taxon>
    </lineage>
</organism>